<proteinExistence type="inferred from homology"/>
<evidence type="ECO:0000259" key="10">
    <source>
        <dbReference type="Pfam" id="PF05572"/>
    </source>
</evidence>
<dbReference type="PANTHER" id="PTHR47466">
    <property type="match status" value="1"/>
</dbReference>
<dbReference type="InterPro" id="IPR024079">
    <property type="entry name" value="MetalloPept_cat_dom_sf"/>
</dbReference>
<dbReference type="Gene3D" id="3.40.390.10">
    <property type="entry name" value="Collagenase (Catalytic Domain)"/>
    <property type="match status" value="1"/>
</dbReference>
<feature type="domain" description="Peptidase M43 pregnancy-associated plasma-A" evidence="10">
    <location>
        <begin position="197"/>
        <end position="302"/>
    </location>
</feature>
<protein>
    <submittedName>
        <fullName evidence="11">Extracellular metalloprotease</fullName>
    </submittedName>
</protein>
<evidence type="ECO:0000313" key="11">
    <source>
        <dbReference type="EMBL" id="PMB68818.1"/>
    </source>
</evidence>
<evidence type="ECO:0000256" key="2">
    <source>
        <dbReference type="ARBA" id="ARBA00008721"/>
    </source>
</evidence>
<dbReference type="EMBL" id="MRVG01000005">
    <property type="protein sequence ID" value="PMB68818.1"/>
    <property type="molecule type" value="Genomic_DNA"/>
</dbReference>
<comment type="similarity">
    <text evidence="2">Belongs to the peptidase M43B family.</text>
</comment>
<dbReference type="GO" id="GO:0008237">
    <property type="term" value="F:metallopeptidase activity"/>
    <property type="evidence" value="ECO:0007669"/>
    <property type="project" value="UniProtKB-KW"/>
</dbReference>
<evidence type="ECO:0000313" key="12">
    <source>
        <dbReference type="Proteomes" id="UP000235728"/>
    </source>
</evidence>
<dbReference type="GO" id="GO:0046872">
    <property type="term" value="F:metal ion binding"/>
    <property type="evidence" value="ECO:0007669"/>
    <property type="project" value="UniProtKB-KW"/>
</dbReference>
<evidence type="ECO:0000256" key="4">
    <source>
        <dbReference type="ARBA" id="ARBA00022723"/>
    </source>
</evidence>
<keyword evidence="9" id="KW-1015">Disulfide bond</keyword>
<evidence type="ECO:0000256" key="5">
    <source>
        <dbReference type="ARBA" id="ARBA00022729"/>
    </source>
</evidence>
<dbReference type="CDD" id="cd04275">
    <property type="entry name" value="ZnMc_pappalysin_like"/>
    <property type="match status" value="1"/>
</dbReference>
<dbReference type="OMA" id="DPIENHM"/>
<keyword evidence="7" id="KW-0862">Zinc</keyword>
<evidence type="ECO:0000256" key="1">
    <source>
        <dbReference type="ARBA" id="ARBA00003174"/>
    </source>
</evidence>
<keyword evidence="3 11" id="KW-0645">Protease</keyword>
<dbReference type="PANTHER" id="PTHR47466:SF1">
    <property type="entry name" value="METALLOPROTEASE MEP1 (AFU_ORTHOLOGUE AFUA_1G07730)-RELATED"/>
    <property type="match status" value="1"/>
</dbReference>
<organism evidence="11 12">
    <name type="scientific">Beauveria bassiana</name>
    <name type="common">White muscardine disease fungus</name>
    <name type="synonym">Tritirachium shiotae</name>
    <dbReference type="NCBI Taxonomy" id="176275"/>
    <lineage>
        <taxon>Eukaryota</taxon>
        <taxon>Fungi</taxon>
        <taxon>Dikarya</taxon>
        <taxon>Ascomycota</taxon>
        <taxon>Pezizomycotina</taxon>
        <taxon>Sordariomycetes</taxon>
        <taxon>Hypocreomycetidae</taxon>
        <taxon>Hypocreales</taxon>
        <taxon>Cordycipitaceae</taxon>
        <taxon>Beauveria</taxon>
    </lineage>
</organism>
<keyword evidence="4" id="KW-0479">Metal-binding</keyword>
<dbReference type="Proteomes" id="UP000235728">
    <property type="component" value="Unassembled WGS sequence"/>
</dbReference>
<sequence>MPLAAALPQQSGGEYCGTTTSEDALEVHAKMLAEEASIMEKLETGKANLMEAAGLEARASGNAAGGAAMNFKTYVHIIQSASGTSASSGYISKQKIDAQIKVLNQEYALANVSFTHVNTSYVVNSKWANAQYPGDNIESEMKSRLHIGGRLDLNLYYIPSWDGSGVCRFPNWIGPDDENLAIDGCMSASNSFPDGSSSRRGFLTVHEVGHWMGLLHTFQGGCNERGGDYVADTPAEEGPNWSSAGCPADLDTCPELPGLDPIENHMDYSHELIAVTVSEKTLTACGRSCKTGFTAGQAKRLREMVLAYRYAKN</sequence>
<gene>
    <name evidence="11" type="ORF">BM221_005402</name>
</gene>
<evidence type="ECO:0000256" key="3">
    <source>
        <dbReference type="ARBA" id="ARBA00022670"/>
    </source>
</evidence>
<keyword evidence="5" id="KW-0732">Signal</keyword>
<reference evidence="11 12" key="1">
    <citation type="journal article" date="2016" name="Appl. Microbiol. Biotechnol.">
        <title>Characterization of T-DNA insertion mutants with decreased virulence in the entomopathogenic fungus Beauveria bassiana JEF-007.</title>
        <authorList>
            <person name="Kim S."/>
            <person name="Lee S.J."/>
            <person name="Nai Y.S."/>
            <person name="Yu J.S."/>
            <person name="Lee M.R."/>
            <person name="Yang Y.T."/>
            <person name="Kim J.S."/>
        </authorList>
    </citation>
    <scope>NUCLEOTIDE SEQUENCE [LARGE SCALE GENOMIC DNA]</scope>
    <source>
        <strain evidence="11 12">JEF-007</strain>
    </source>
</reference>
<dbReference type="GO" id="GO:0006508">
    <property type="term" value="P:proteolysis"/>
    <property type="evidence" value="ECO:0007669"/>
    <property type="project" value="UniProtKB-KW"/>
</dbReference>
<dbReference type="AlphaFoldDB" id="A0A2N6NNG0"/>
<keyword evidence="6" id="KW-0378">Hydrolase</keyword>
<dbReference type="InterPro" id="IPR008754">
    <property type="entry name" value="Peptidase_M43"/>
</dbReference>
<evidence type="ECO:0000256" key="6">
    <source>
        <dbReference type="ARBA" id="ARBA00022801"/>
    </source>
</evidence>
<name>A0A2N6NNG0_BEABA</name>
<evidence type="ECO:0000256" key="8">
    <source>
        <dbReference type="ARBA" id="ARBA00023049"/>
    </source>
</evidence>
<dbReference type="Pfam" id="PF05572">
    <property type="entry name" value="Peptidase_M43"/>
    <property type="match status" value="1"/>
</dbReference>
<dbReference type="SUPFAM" id="SSF55486">
    <property type="entry name" value="Metalloproteases ('zincins'), catalytic domain"/>
    <property type="match status" value="1"/>
</dbReference>
<keyword evidence="8 11" id="KW-0482">Metalloprotease</keyword>
<evidence type="ECO:0000256" key="7">
    <source>
        <dbReference type="ARBA" id="ARBA00022833"/>
    </source>
</evidence>
<accession>A0A2N6NNG0</accession>
<evidence type="ECO:0000256" key="9">
    <source>
        <dbReference type="ARBA" id="ARBA00023157"/>
    </source>
</evidence>
<comment type="function">
    <text evidence="1">Secreted metalloproteinase that allows assimilation of proteinaceous substrates.</text>
</comment>
<comment type="caution">
    <text evidence="11">The sequence shown here is derived from an EMBL/GenBank/DDBJ whole genome shotgun (WGS) entry which is preliminary data.</text>
</comment>